<accession>A0A9P6T917</accession>
<gene>
    <name evidence="12" type="ORF">CROQUDRAFT_97993</name>
</gene>
<evidence type="ECO:0000256" key="5">
    <source>
        <dbReference type="ARBA" id="ARBA00022989"/>
    </source>
</evidence>
<dbReference type="InterPro" id="IPR000727">
    <property type="entry name" value="T_SNARE_dom"/>
</dbReference>
<sequence>MAGLDDLDSQVDEWGQALLTHRDPNRAALLARNSPSNPTLASSSRLVKQNPYQQQPCSDHHIPSYGRSYGDNPSGSFPPSRPGSAFSQHRTAEALESQNDEALEGLSAKVRLLKEITVNIGTEVKDSSKLISTMNDTFSEATGMLAGTFRRMNAMSARQGGRWWYCPFSVSHQSTPPIFLLTLQLLFIGLLFLVIVFWVFVFTWL</sequence>
<feature type="transmembrane region" description="Helical" evidence="10">
    <location>
        <begin position="178"/>
        <end position="204"/>
    </location>
</feature>
<dbReference type="GO" id="GO:0000139">
    <property type="term" value="C:Golgi membrane"/>
    <property type="evidence" value="ECO:0007669"/>
    <property type="project" value="UniProtKB-SubCell"/>
</dbReference>
<keyword evidence="3 10" id="KW-0812">Transmembrane</keyword>
<dbReference type="PROSITE" id="PS50192">
    <property type="entry name" value="T_SNARE"/>
    <property type="match status" value="1"/>
</dbReference>
<evidence type="ECO:0000256" key="10">
    <source>
        <dbReference type="SAM" id="Phobius"/>
    </source>
</evidence>
<dbReference type="PANTHER" id="PTHR12791">
    <property type="entry name" value="GOLGI SNARE BET1-RELATED"/>
    <property type="match status" value="1"/>
</dbReference>
<evidence type="ECO:0000259" key="11">
    <source>
        <dbReference type="PROSITE" id="PS50192"/>
    </source>
</evidence>
<evidence type="ECO:0000313" key="13">
    <source>
        <dbReference type="Proteomes" id="UP000886653"/>
    </source>
</evidence>
<keyword evidence="2" id="KW-0813">Transport</keyword>
<evidence type="ECO:0000313" key="12">
    <source>
        <dbReference type="EMBL" id="KAG0142073.1"/>
    </source>
</evidence>
<dbReference type="EMBL" id="MU167361">
    <property type="protein sequence ID" value="KAG0142073.1"/>
    <property type="molecule type" value="Genomic_DNA"/>
</dbReference>
<dbReference type="FunFam" id="1.20.5.110:FF:000057">
    <property type="entry name" value="SNARE complex subunit (Bet1), putative"/>
    <property type="match status" value="1"/>
</dbReference>
<keyword evidence="13" id="KW-1185">Reference proteome</keyword>
<reference evidence="12" key="1">
    <citation type="submission" date="2013-11" db="EMBL/GenBank/DDBJ databases">
        <title>Genome sequence of the fusiform rust pathogen reveals effectors for host alternation and coevolution with pine.</title>
        <authorList>
            <consortium name="DOE Joint Genome Institute"/>
            <person name="Smith K."/>
            <person name="Pendleton A."/>
            <person name="Kubisiak T."/>
            <person name="Anderson C."/>
            <person name="Salamov A."/>
            <person name="Aerts A."/>
            <person name="Riley R."/>
            <person name="Clum A."/>
            <person name="Lindquist E."/>
            <person name="Ence D."/>
            <person name="Campbell M."/>
            <person name="Kronenberg Z."/>
            <person name="Feau N."/>
            <person name="Dhillon B."/>
            <person name="Hamelin R."/>
            <person name="Burleigh J."/>
            <person name="Smith J."/>
            <person name="Yandell M."/>
            <person name="Nelson C."/>
            <person name="Grigoriev I."/>
            <person name="Davis J."/>
        </authorList>
    </citation>
    <scope>NUCLEOTIDE SEQUENCE</scope>
    <source>
        <strain evidence="12">G11</strain>
    </source>
</reference>
<feature type="compositionally biased region" description="Low complexity" evidence="9">
    <location>
        <begin position="73"/>
        <end position="87"/>
    </location>
</feature>
<feature type="compositionally biased region" description="Polar residues" evidence="9">
    <location>
        <begin position="33"/>
        <end position="57"/>
    </location>
</feature>
<dbReference type="InterPro" id="IPR039899">
    <property type="entry name" value="BET1_SNARE"/>
</dbReference>
<evidence type="ECO:0000256" key="1">
    <source>
        <dbReference type="ARBA" id="ARBA00004394"/>
    </source>
</evidence>
<evidence type="ECO:0000256" key="7">
    <source>
        <dbReference type="ARBA" id="ARBA00023136"/>
    </source>
</evidence>
<evidence type="ECO:0000256" key="6">
    <source>
        <dbReference type="ARBA" id="ARBA00023034"/>
    </source>
</evidence>
<dbReference type="Gene3D" id="1.20.5.110">
    <property type="match status" value="1"/>
</dbReference>
<protein>
    <recommendedName>
        <fullName evidence="11">t-SNARE coiled-coil homology domain-containing protein</fullName>
    </recommendedName>
</protein>
<keyword evidence="7 10" id="KW-0472">Membrane</keyword>
<evidence type="ECO:0000256" key="4">
    <source>
        <dbReference type="ARBA" id="ARBA00022927"/>
    </source>
</evidence>
<dbReference type="GO" id="GO:0015031">
    <property type="term" value="P:protein transport"/>
    <property type="evidence" value="ECO:0007669"/>
    <property type="project" value="UniProtKB-KW"/>
</dbReference>
<dbReference type="SMART" id="SM00397">
    <property type="entry name" value="t_SNARE"/>
    <property type="match status" value="1"/>
</dbReference>
<keyword evidence="4" id="KW-0653">Protein transport</keyword>
<feature type="region of interest" description="Disordered" evidence="9">
    <location>
        <begin position="31"/>
        <end position="94"/>
    </location>
</feature>
<comment type="caution">
    <text evidence="12">The sequence shown here is derived from an EMBL/GenBank/DDBJ whole genome shotgun (WGS) entry which is preliminary data.</text>
</comment>
<evidence type="ECO:0000256" key="9">
    <source>
        <dbReference type="SAM" id="MobiDB-lite"/>
    </source>
</evidence>
<keyword evidence="6" id="KW-0333">Golgi apparatus</keyword>
<dbReference type="OrthoDB" id="261831at2759"/>
<comment type="subcellular location">
    <subcellularLocation>
        <location evidence="8">Endomembrane system</location>
        <topology evidence="8">Single-pass type IV membrane protein</topology>
    </subcellularLocation>
    <subcellularLocation>
        <location evidence="1">Golgi apparatus membrane</location>
    </subcellularLocation>
</comment>
<dbReference type="CDD" id="cd15853">
    <property type="entry name" value="SNARE_Bet1"/>
    <property type="match status" value="1"/>
</dbReference>
<dbReference type="SUPFAM" id="SSF58038">
    <property type="entry name" value="SNARE fusion complex"/>
    <property type="match status" value="1"/>
</dbReference>
<evidence type="ECO:0000256" key="2">
    <source>
        <dbReference type="ARBA" id="ARBA00022448"/>
    </source>
</evidence>
<organism evidence="12 13">
    <name type="scientific">Cronartium quercuum f. sp. fusiforme G11</name>
    <dbReference type="NCBI Taxonomy" id="708437"/>
    <lineage>
        <taxon>Eukaryota</taxon>
        <taxon>Fungi</taxon>
        <taxon>Dikarya</taxon>
        <taxon>Basidiomycota</taxon>
        <taxon>Pucciniomycotina</taxon>
        <taxon>Pucciniomycetes</taxon>
        <taxon>Pucciniales</taxon>
        <taxon>Coleosporiaceae</taxon>
        <taxon>Cronartium</taxon>
    </lineage>
</organism>
<proteinExistence type="predicted"/>
<name>A0A9P6T917_9BASI</name>
<keyword evidence="5 10" id="KW-1133">Transmembrane helix</keyword>
<feature type="domain" description="T-SNARE coiled-coil homology" evidence="11">
    <location>
        <begin position="93"/>
        <end position="155"/>
    </location>
</feature>
<evidence type="ECO:0000256" key="3">
    <source>
        <dbReference type="ARBA" id="ARBA00022692"/>
    </source>
</evidence>
<evidence type="ECO:0000256" key="8">
    <source>
        <dbReference type="ARBA" id="ARBA00046280"/>
    </source>
</evidence>
<dbReference type="Proteomes" id="UP000886653">
    <property type="component" value="Unassembled WGS sequence"/>
</dbReference>
<dbReference type="AlphaFoldDB" id="A0A9P6T917"/>